<evidence type="ECO:0000313" key="9">
    <source>
        <dbReference type="EMBL" id="KAK3299480.1"/>
    </source>
</evidence>
<feature type="transmembrane region" description="Helical" evidence="7">
    <location>
        <begin position="123"/>
        <end position="145"/>
    </location>
</feature>
<evidence type="ECO:0000259" key="8">
    <source>
        <dbReference type="Pfam" id="PF20684"/>
    </source>
</evidence>
<reference evidence="9" key="1">
    <citation type="journal article" date="2023" name="Mol. Phylogenet. Evol.">
        <title>Genome-scale phylogeny and comparative genomics of the fungal order Sordariales.</title>
        <authorList>
            <person name="Hensen N."/>
            <person name="Bonometti L."/>
            <person name="Westerberg I."/>
            <person name="Brannstrom I.O."/>
            <person name="Guillou S."/>
            <person name="Cros-Aarteil S."/>
            <person name="Calhoun S."/>
            <person name="Haridas S."/>
            <person name="Kuo A."/>
            <person name="Mondo S."/>
            <person name="Pangilinan J."/>
            <person name="Riley R."/>
            <person name="LaButti K."/>
            <person name="Andreopoulos B."/>
            <person name="Lipzen A."/>
            <person name="Chen C."/>
            <person name="Yan M."/>
            <person name="Daum C."/>
            <person name="Ng V."/>
            <person name="Clum A."/>
            <person name="Steindorff A."/>
            <person name="Ohm R.A."/>
            <person name="Martin F."/>
            <person name="Silar P."/>
            <person name="Natvig D.O."/>
            <person name="Lalanne C."/>
            <person name="Gautier V."/>
            <person name="Ament-Velasquez S.L."/>
            <person name="Kruys A."/>
            <person name="Hutchinson M.I."/>
            <person name="Powell A.J."/>
            <person name="Barry K."/>
            <person name="Miller A.N."/>
            <person name="Grigoriev I.V."/>
            <person name="Debuchy R."/>
            <person name="Gladieux P."/>
            <person name="Hiltunen Thoren M."/>
            <person name="Johannesson H."/>
        </authorList>
    </citation>
    <scope>NUCLEOTIDE SEQUENCE</scope>
    <source>
        <strain evidence="9">CBS 168.71</strain>
    </source>
</reference>
<evidence type="ECO:0000313" key="10">
    <source>
        <dbReference type="Proteomes" id="UP001278766"/>
    </source>
</evidence>
<evidence type="ECO:0000256" key="4">
    <source>
        <dbReference type="ARBA" id="ARBA00023136"/>
    </source>
</evidence>
<dbReference type="InterPro" id="IPR049326">
    <property type="entry name" value="Rhodopsin_dom_fungi"/>
</dbReference>
<feature type="region of interest" description="Disordered" evidence="6">
    <location>
        <begin position="275"/>
        <end position="295"/>
    </location>
</feature>
<organism evidence="9 10">
    <name type="scientific">Chaetomium fimeti</name>
    <dbReference type="NCBI Taxonomy" id="1854472"/>
    <lineage>
        <taxon>Eukaryota</taxon>
        <taxon>Fungi</taxon>
        <taxon>Dikarya</taxon>
        <taxon>Ascomycota</taxon>
        <taxon>Pezizomycotina</taxon>
        <taxon>Sordariomycetes</taxon>
        <taxon>Sordariomycetidae</taxon>
        <taxon>Sordariales</taxon>
        <taxon>Chaetomiaceae</taxon>
        <taxon>Chaetomium</taxon>
    </lineage>
</organism>
<keyword evidence="4 7" id="KW-0472">Membrane</keyword>
<feature type="transmembrane region" description="Helical" evidence="7">
    <location>
        <begin position="207"/>
        <end position="226"/>
    </location>
</feature>
<keyword evidence="3 7" id="KW-1133">Transmembrane helix</keyword>
<dbReference type="PANTHER" id="PTHR33048">
    <property type="entry name" value="PTH11-LIKE INTEGRAL MEMBRANE PROTEIN (AFU_ORTHOLOGUE AFUA_5G11245)"/>
    <property type="match status" value="1"/>
</dbReference>
<feature type="transmembrane region" description="Helical" evidence="7">
    <location>
        <begin position="88"/>
        <end position="111"/>
    </location>
</feature>
<dbReference type="Pfam" id="PF20684">
    <property type="entry name" value="Fung_rhodopsin"/>
    <property type="match status" value="1"/>
</dbReference>
<accession>A0AAE0LW13</accession>
<keyword evidence="2 7" id="KW-0812">Transmembrane</keyword>
<feature type="transmembrane region" description="Helical" evidence="7">
    <location>
        <begin position="43"/>
        <end position="68"/>
    </location>
</feature>
<protein>
    <submittedName>
        <fullName evidence="9">Integral membrane protein</fullName>
    </submittedName>
</protein>
<dbReference type="GO" id="GO:0016020">
    <property type="term" value="C:membrane"/>
    <property type="evidence" value="ECO:0007669"/>
    <property type="project" value="UniProtKB-SubCell"/>
</dbReference>
<dbReference type="GeneID" id="87840229"/>
<dbReference type="InterPro" id="IPR052337">
    <property type="entry name" value="SAT4-like"/>
</dbReference>
<feature type="domain" description="Rhodopsin" evidence="8">
    <location>
        <begin position="27"/>
        <end position="270"/>
    </location>
</feature>
<sequence>MAANDLGPAVIAVAWTFAALATAVVGARIYVRVRFLRTLKIDDYIILLTLLLGFGNSIFLTMAVDWGLGQHLSVLQAEPARIMYTVKWVYLCEFFSIMCPGFGRISFAFLLLSIIPPTTGRKVFLWSVIGAQFVVDVGTVIISFAQCRPIEGYWDKSLNADCWPPHIQQYTGFFQGSFCSLVDLVLALFPVTLFWSLRMEWKQKAALSALMGLGVFAMIASIVKTVGLRALTETEDLTYAMADLAIWWTLEAYLVLIAASMPTLRPIFKRGRNHTHDASGYGTGQSGWSQSKRAKMTNPDGAGPFMTLSQPSSREEIDLADWEPPTENSTYRVNAAVEYEEPERDNATDGIRRDVTVTVVYGKPSPSEEKLTG</sequence>
<feature type="transmembrane region" description="Helical" evidence="7">
    <location>
        <begin position="173"/>
        <end position="195"/>
    </location>
</feature>
<dbReference type="PANTHER" id="PTHR33048:SF146">
    <property type="entry name" value="INTEGRAL MEMBRANE PROTEIN"/>
    <property type="match status" value="1"/>
</dbReference>
<dbReference type="RefSeq" id="XP_062662994.1">
    <property type="nucleotide sequence ID" value="XM_062803281.1"/>
</dbReference>
<evidence type="ECO:0000256" key="2">
    <source>
        <dbReference type="ARBA" id="ARBA00022692"/>
    </source>
</evidence>
<evidence type="ECO:0000256" key="3">
    <source>
        <dbReference type="ARBA" id="ARBA00022989"/>
    </source>
</evidence>
<dbReference type="Proteomes" id="UP001278766">
    <property type="component" value="Unassembled WGS sequence"/>
</dbReference>
<proteinExistence type="inferred from homology"/>
<evidence type="ECO:0000256" key="7">
    <source>
        <dbReference type="SAM" id="Phobius"/>
    </source>
</evidence>
<name>A0AAE0LW13_9PEZI</name>
<feature type="transmembrane region" description="Helical" evidence="7">
    <location>
        <begin position="246"/>
        <end position="264"/>
    </location>
</feature>
<evidence type="ECO:0000256" key="1">
    <source>
        <dbReference type="ARBA" id="ARBA00004141"/>
    </source>
</evidence>
<comment type="caution">
    <text evidence="9">The sequence shown here is derived from an EMBL/GenBank/DDBJ whole genome shotgun (WGS) entry which is preliminary data.</text>
</comment>
<keyword evidence="10" id="KW-1185">Reference proteome</keyword>
<dbReference type="EMBL" id="JAUEPN010000002">
    <property type="protein sequence ID" value="KAK3299480.1"/>
    <property type="molecule type" value="Genomic_DNA"/>
</dbReference>
<feature type="transmembrane region" description="Helical" evidence="7">
    <location>
        <begin position="6"/>
        <end position="31"/>
    </location>
</feature>
<comment type="subcellular location">
    <subcellularLocation>
        <location evidence="1">Membrane</location>
        <topology evidence="1">Multi-pass membrane protein</topology>
    </subcellularLocation>
</comment>
<gene>
    <name evidence="9" type="ORF">B0H64DRAFT_388565</name>
</gene>
<comment type="similarity">
    <text evidence="5">Belongs to the SAT4 family.</text>
</comment>
<dbReference type="AlphaFoldDB" id="A0AAE0LW13"/>
<evidence type="ECO:0000256" key="6">
    <source>
        <dbReference type="SAM" id="MobiDB-lite"/>
    </source>
</evidence>
<evidence type="ECO:0000256" key="5">
    <source>
        <dbReference type="ARBA" id="ARBA00038359"/>
    </source>
</evidence>
<reference evidence="9" key="2">
    <citation type="submission" date="2023-06" db="EMBL/GenBank/DDBJ databases">
        <authorList>
            <consortium name="Lawrence Berkeley National Laboratory"/>
            <person name="Haridas S."/>
            <person name="Hensen N."/>
            <person name="Bonometti L."/>
            <person name="Westerberg I."/>
            <person name="Brannstrom I.O."/>
            <person name="Guillou S."/>
            <person name="Cros-Aarteil S."/>
            <person name="Calhoun S."/>
            <person name="Kuo A."/>
            <person name="Mondo S."/>
            <person name="Pangilinan J."/>
            <person name="Riley R."/>
            <person name="Labutti K."/>
            <person name="Andreopoulos B."/>
            <person name="Lipzen A."/>
            <person name="Chen C."/>
            <person name="Yanf M."/>
            <person name="Daum C."/>
            <person name="Ng V."/>
            <person name="Clum A."/>
            <person name="Steindorff A."/>
            <person name="Ohm R."/>
            <person name="Martin F."/>
            <person name="Silar P."/>
            <person name="Natvig D."/>
            <person name="Lalanne C."/>
            <person name="Gautier V."/>
            <person name="Ament-Velasquez S.L."/>
            <person name="Kruys A."/>
            <person name="Hutchinson M.I."/>
            <person name="Powell A.J."/>
            <person name="Barry K."/>
            <person name="Miller A.N."/>
            <person name="Grigoriev I.V."/>
            <person name="Debuchy R."/>
            <person name="Gladieux P."/>
            <person name="Thoren M.H."/>
            <person name="Johannesson H."/>
        </authorList>
    </citation>
    <scope>NUCLEOTIDE SEQUENCE</scope>
    <source>
        <strain evidence="9">CBS 168.71</strain>
    </source>
</reference>